<evidence type="ECO:0000313" key="2">
    <source>
        <dbReference type="Proteomes" id="UP000808349"/>
    </source>
</evidence>
<organism evidence="1 2">
    <name type="scientific">Candidatus Defluviibacterium haderslevense</name>
    <dbReference type="NCBI Taxonomy" id="2981993"/>
    <lineage>
        <taxon>Bacteria</taxon>
        <taxon>Pseudomonadati</taxon>
        <taxon>Bacteroidota</taxon>
        <taxon>Saprospiria</taxon>
        <taxon>Saprospirales</taxon>
        <taxon>Saprospiraceae</taxon>
        <taxon>Candidatus Defluviibacterium</taxon>
    </lineage>
</organism>
<gene>
    <name evidence="1" type="ORF">IPO85_10325</name>
</gene>
<dbReference type="Pfam" id="PF13585">
    <property type="entry name" value="CHU_C"/>
    <property type="match status" value="1"/>
</dbReference>
<accession>A0A9D7S9U7</accession>
<evidence type="ECO:0000313" key="1">
    <source>
        <dbReference type="EMBL" id="MBK9717893.1"/>
    </source>
</evidence>
<reference evidence="1 2" key="1">
    <citation type="submission" date="2020-10" db="EMBL/GenBank/DDBJ databases">
        <title>Connecting structure to function with the recovery of over 1000 high-quality activated sludge metagenome-assembled genomes encoding full-length rRNA genes using long-read sequencing.</title>
        <authorList>
            <person name="Singleton C.M."/>
            <person name="Petriglieri F."/>
            <person name="Kristensen J.M."/>
            <person name="Kirkegaard R.H."/>
            <person name="Michaelsen T.Y."/>
            <person name="Andersen M.H."/>
            <person name="Karst S.M."/>
            <person name="Dueholm M.S."/>
            <person name="Nielsen P.H."/>
            <person name="Albertsen M."/>
        </authorList>
    </citation>
    <scope>NUCLEOTIDE SEQUENCE [LARGE SCALE GENOMIC DNA]</scope>
    <source>
        <strain evidence="1">Ribe_18-Q3-R11-54_BAT3C.373</strain>
    </source>
</reference>
<comment type="caution">
    <text evidence="1">The sequence shown here is derived from an EMBL/GenBank/DDBJ whole genome shotgun (WGS) entry which is preliminary data.</text>
</comment>
<dbReference type="Proteomes" id="UP000808349">
    <property type="component" value="Unassembled WGS sequence"/>
</dbReference>
<sequence>MASFRWWHVINTPPFIPVFNCEQITFYNLQIYYRWGNLMFESRDKDLGWNGKQNGVILNPGVYVYVMEYKLHNTDRKVKGGGVTLIR</sequence>
<name>A0A9D7S9U7_9BACT</name>
<dbReference type="EMBL" id="JADKFW010000005">
    <property type="protein sequence ID" value="MBK9717893.1"/>
    <property type="molecule type" value="Genomic_DNA"/>
</dbReference>
<protein>
    <submittedName>
        <fullName evidence="1">Gliding motility-associated C-terminal domain-containing protein</fullName>
    </submittedName>
</protein>
<proteinExistence type="predicted"/>
<dbReference type="AlphaFoldDB" id="A0A9D7S9U7"/>